<feature type="transmembrane region" description="Helical" evidence="2">
    <location>
        <begin position="449"/>
        <end position="467"/>
    </location>
</feature>
<evidence type="ECO:0000256" key="2">
    <source>
        <dbReference type="SAM" id="Phobius"/>
    </source>
</evidence>
<dbReference type="Proteomes" id="UP000268014">
    <property type="component" value="Unassembled WGS sequence"/>
</dbReference>
<gene>
    <name evidence="4" type="ORF">HPLM_LOCUS19037</name>
</gene>
<keyword evidence="2" id="KW-0812">Transmembrane</keyword>
<name>A0A0N4X3V3_HAEPC</name>
<feature type="compositionally biased region" description="Polar residues" evidence="1">
    <location>
        <begin position="272"/>
        <end position="289"/>
    </location>
</feature>
<feature type="region of interest" description="Disordered" evidence="1">
    <location>
        <begin position="269"/>
        <end position="289"/>
    </location>
</feature>
<dbReference type="InterPro" id="IPR043603">
    <property type="entry name" value="Phlebo_G2_C"/>
</dbReference>
<dbReference type="WBParaSite" id="HPLM_0001904501-mRNA-1">
    <property type="protein sequence ID" value="HPLM_0001904501-mRNA-1"/>
    <property type="gene ID" value="HPLM_0001904501"/>
</dbReference>
<keyword evidence="2" id="KW-0472">Membrane</keyword>
<evidence type="ECO:0000313" key="5">
    <source>
        <dbReference type="Proteomes" id="UP000268014"/>
    </source>
</evidence>
<dbReference type="EMBL" id="UZAF01021003">
    <property type="protein sequence ID" value="VDO74659.1"/>
    <property type="molecule type" value="Genomic_DNA"/>
</dbReference>
<evidence type="ECO:0000259" key="3">
    <source>
        <dbReference type="Pfam" id="PF19019"/>
    </source>
</evidence>
<accession>A0A0N4X3V3</accession>
<evidence type="ECO:0000313" key="4">
    <source>
        <dbReference type="EMBL" id="VDO74659.1"/>
    </source>
</evidence>
<dbReference type="Gene3D" id="2.60.40.3770">
    <property type="match status" value="1"/>
</dbReference>
<keyword evidence="5" id="KW-1185">Reference proteome</keyword>
<evidence type="ECO:0000313" key="6">
    <source>
        <dbReference type="WBParaSite" id="HPLM_0001904501-mRNA-1"/>
    </source>
</evidence>
<feature type="domain" description="Phlebovirus glycoprotein G2 C-terminal" evidence="3">
    <location>
        <begin position="313"/>
        <end position="471"/>
    </location>
</feature>
<sequence length="479" mass="53636">MSEIVGLSMNIKGRHRACQYPNCIRRYGVIIAKKRAGMVEVTKKNVKADMVIRGKAYFPKADYRPLEVKLPQILGHRFERRKKEVLPESGLQTVRSETASNFGAPFREKKEGAGYHYCGPVKIARLPPFTIYGCNGIVNTKGKAKDSKWSDEWAKKALEWLKSPESVKADLVIKGKDVHVGDKVDAEVSLQQEDKITTSTVVLPPGRTTQSCLLQSHSVGQLQCSTRHAAEQVNSVFSRNICTCTTALHSTCSNGNVRDRMDSQPFHRLRKTSQFSDPTTTSTQEQTPDLQYNSTYSPAENLRITTLKHISCCHVETTPLSGCYSCFTGASTTMSCTSDNHEVLAQVKCGQHSHAIRCTEYGFLNTVFFMFDTPTIAADCIAACPRGTMNFTIEGSLVFVNEKAFSSDTNATQVEWQVQNDLLYVNDIFDNFKNNLIAFVYGIASFFDLWSYFFLLIIALVLLNLLFRIGSKKSYDKVH</sequence>
<organism evidence="6">
    <name type="scientific">Haemonchus placei</name>
    <name type="common">Barber's pole worm</name>
    <dbReference type="NCBI Taxonomy" id="6290"/>
    <lineage>
        <taxon>Eukaryota</taxon>
        <taxon>Metazoa</taxon>
        <taxon>Ecdysozoa</taxon>
        <taxon>Nematoda</taxon>
        <taxon>Chromadorea</taxon>
        <taxon>Rhabditida</taxon>
        <taxon>Rhabditina</taxon>
        <taxon>Rhabditomorpha</taxon>
        <taxon>Strongyloidea</taxon>
        <taxon>Trichostrongylidae</taxon>
        <taxon>Haemonchus</taxon>
    </lineage>
</organism>
<keyword evidence="2" id="KW-1133">Transmembrane helix</keyword>
<protein>
    <submittedName>
        <fullName evidence="6">Phlebovirus_G2 domain-containing protein</fullName>
    </submittedName>
</protein>
<dbReference type="AlphaFoldDB" id="A0A0N4X3V3"/>
<reference evidence="6" key="1">
    <citation type="submission" date="2017-02" db="UniProtKB">
        <authorList>
            <consortium name="WormBaseParasite"/>
        </authorList>
    </citation>
    <scope>IDENTIFICATION</scope>
</reference>
<evidence type="ECO:0000256" key="1">
    <source>
        <dbReference type="SAM" id="MobiDB-lite"/>
    </source>
</evidence>
<dbReference type="Pfam" id="PF19019">
    <property type="entry name" value="Phlebo_G2_C"/>
    <property type="match status" value="1"/>
</dbReference>
<reference evidence="4 5" key="2">
    <citation type="submission" date="2018-11" db="EMBL/GenBank/DDBJ databases">
        <authorList>
            <consortium name="Pathogen Informatics"/>
        </authorList>
    </citation>
    <scope>NUCLEOTIDE SEQUENCE [LARGE SCALE GENOMIC DNA]</scope>
    <source>
        <strain evidence="4 5">MHpl1</strain>
    </source>
</reference>
<dbReference type="OrthoDB" id="5877595at2759"/>
<proteinExistence type="predicted"/>